<sequence>QLVSDSQNSDEQTGEEMISRSILREEAEAELVEVQVGSKSLRPLPHWRKSVQ</sequence>
<feature type="non-terminal residue" evidence="2">
    <location>
        <position position="1"/>
    </location>
</feature>
<evidence type="ECO:0000256" key="1">
    <source>
        <dbReference type="SAM" id="MobiDB-lite"/>
    </source>
</evidence>
<dbReference type="AlphaFoldDB" id="A0A2U9B6I6"/>
<evidence type="ECO:0000313" key="3">
    <source>
        <dbReference type="Proteomes" id="UP000246464"/>
    </source>
</evidence>
<keyword evidence="3" id="KW-1185">Reference proteome</keyword>
<reference evidence="2 3" key="1">
    <citation type="submission" date="2017-12" db="EMBL/GenBank/DDBJ databases">
        <title>Integrating genomic resources of turbot (Scophthalmus maximus) in depth evaluation of genetic and physical mapping variation across individuals.</title>
        <authorList>
            <person name="Martinez P."/>
        </authorList>
    </citation>
    <scope>NUCLEOTIDE SEQUENCE [LARGE SCALE GENOMIC DNA]</scope>
</reference>
<feature type="region of interest" description="Disordered" evidence="1">
    <location>
        <begin position="1"/>
        <end position="22"/>
    </location>
</feature>
<organism evidence="2 3">
    <name type="scientific">Scophthalmus maximus</name>
    <name type="common">Turbot</name>
    <name type="synonym">Psetta maxima</name>
    <dbReference type="NCBI Taxonomy" id="52904"/>
    <lineage>
        <taxon>Eukaryota</taxon>
        <taxon>Metazoa</taxon>
        <taxon>Chordata</taxon>
        <taxon>Craniata</taxon>
        <taxon>Vertebrata</taxon>
        <taxon>Euteleostomi</taxon>
        <taxon>Actinopterygii</taxon>
        <taxon>Neopterygii</taxon>
        <taxon>Teleostei</taxon>
        <taxon>Neoteleostei</taxon>
        <taxon>Acanthomorphata</taxon>
        <taxon>Carangaria</taxon>
        <taxon>Pleuronectiformes</taxon>
        <taxon>Pleuronectoidei</taxon>
        <taxon>Scophthalmidae</taxon>
        <taxon>Scophthalmus</taxon>
    </lineage>
</organism>
<gene>
    <name evidence="2" type="ORF">SMAX5B_010674</name>
</gene>
<protein>
    <submittedName>
        <fullName evidence="2">Uncharacterized protein</fullName>
    </submittedName>
</protein>
<dbReference type="Proteomes" id="UP000246464">
    <property type="component" value="Chromosome 4"/>
</dbReference>
<feature type="compositionally biased region" description="Polar residues" evidence="1">
    <location>
        <begin position="1"/>
        <end position="11"/>
    </location>
</feature>
<feature type="non-terminal residue" evidence="2">
    <location>
        <position position="52"/>
    </location>
</feature>
<accession>A0A2U9B6I6</accession>
<name>A0A2U9B6I6_SCOMX</name>
<evidence type="ECO:0000313" key="2">
    <source>
        <dbReference type="EMBL" id="AWO99546.1"/>
    </source>
</evidence>
<proteinExistence type="predicted"/>
<dbReference type="EMBL" id="CP026246">
    <property type="protein sequence ID" value="AWO99546.1"/>
    <property type="molecule type" value="Genomic_DNA"/>
</dbReference>